<evidence type="ECO:0000313" key="6">
    <source>
        <dbReference type="Proteomes" id="UP000007844"/>
    </source>
</evidence>
<feature type="domain" description="Response regulatory" evidence="3">
    <location>
        <begin position="5"/>
        <end position="120"/>
    </location>
</feature>
<protein>
    <submittedName>
        <fullName evidence="5">Putative PAS/PAC sensor protein</fullName>
    </submittedName>
</protein>
<dbReference type="CDD" id="cd00130">
    <property type="entry name" value="PAS"/>
    <property type="match status" value="2"/>
</dbReference>
<dbReference type="InterPro" id="IPR001789">
    <property type="entry name" value="Sig_transdc_resp-reg_receiver"/>
</dbReference>
<dbReference type="Gene3D" id="3.30.450.20">
    <property type="entry name" value="PAS domain"/>
    <property type="match status" value="2"/>
</dbReference>
<dbReference type="Pfam" id="PF00072">
    <property type="entry name" value="Response_reg"/>
    <property type="match status" value="1"/>
</dbReference>
<organism evidence="5 6">
    <name type="scientific">Desulfocurvibacter africanus subsp. africanus str. Walvis Bay</name>
    <dbReference type="NCBI Taxonomy" id="690850"/>
    <lineage>
        <taxon>Bacteria</taxon>
        <taxon>Pseudomonadati</taxon>
        <taxon>Thermodesulfobacteriota</taxon>
        <taxon>Desulfovibrionia</taxon>
        <taxon>Desulfovibrionales</taxon>
        <taxon>Desulfovibrionaceae</taxon>
        <taxon>Desulfocurvibacter</taxon>
    </lineage>
</organism>
<keyword evidence="1 2" id="KW-0597">Phosphoprotein</keyword>
<proteinExistence type="predicted"/>
<evidence type="ECO:0000256" key="1">
    <source>
        <dbReference type="ARBA" id="ARBA00022553"/>
    </source>
</evidence>
<dbReference type="AlphaFoldDB" id="F3YZS7"/>
<dbReference type="InterPro" id="IPR035965">
    <property type="entry name" value="PAS-like_dom_sf"/>
</dbReference>
<dbReference type="GO" id="GO:0000160">
    <property type="term" value="P:phosphorelay signal transduction system"/>
    <property type="evidence" value="ECO:0007669"/>
    <property type="project" value="InterPro"/>
</dbReference>
<dbReference type="eggNOG" id="COG0784">
    <property type="taxonomic scope" value="Bacteria"/>
</dbReference>
<dbReference type="HOGENOM" id="CLU_753826_0_0_7"/>
<evidence type="ECO:0000259" key="3">
    <source>
        <dbReference type="PROSITE" id="PS50110"/>
    </source>
</evidence>
<dbReference type="InterPro" id="IPR050595">
    <property type="entry name" value="Bact_response_regulator"/>
</dbReference>
<dbReference type="Pfam" id="PF00989">
    <property type="entry name" value="PAS"/>
    <property type="match status" value="1"/>
</dbReference>
<dbReference type="Proteomes" id="UP000007844">
    <property type="component" value="Chromosome"/>
</dbReference>
<sequence length="367" mass="40616">MSSARILIVEDEPVTRLEIAGRLQGLGYAVVGTACAGEEAVHKAGEIRPELVLMDISLASDLDGIGAAAAIRERFAIPVVYLTADSQPETLERAKITGPFGYLVKPFDNADLRSTIEIALYKHQIDKRLQQSEDRYRTIFENAMVGIYRSTPEGRFVSVNAALAGMLGYDSPEQLMDGVRSIELQIYADEDRRAEFLRLLRERGSVEHFESQVFGRDGDELWISESARLLCSNDCWHIDGTVIDISARKEAESAYRSTFELLDRTIDAIPDLVAVTDLEGNIILTNTAFARAFGLSKDEVRAHCYQDLMHGSEVSVPVNEESRQRIVRPLNLEGSFQETASPFKDLQGVIIGAVRVLRAMADSLGCS</sequence>
<dbReference type="PROSITE" id="PS51257">
    <property type="entry name" value="PROKAR_LIPOPROTEIN"/>
    <property type="match status" value="1"/>
</dbReference>
<dbReference type="NCBIfam" id="TIGR00229">
    <property type="entry name" value="sensory_box"/>
    <property type="match status" value="2"/>
</dbReference>
<keyword evidence="6" id="KW-1185">Reference proteome</keyword>
<evidence type="ECO:0000313" key="5">
    <source>
        <dbReference type="EMBL" id="EGJ50882.1"/>
    </source>
</evidence>
<dbReference type="SUPFAM" id="SSF52172">
    <property type="entry name" value="CheY-like"/>
    <property type="match status" value="1"/>
</dbReference>
<feature type="domain" description="PAS" evidence="4">
    <location>
        <begin position="132"/>
        <end position="173"/>
    </location>
</feature>
<dbReference type="SMART" id="SM00448">
    <property type="entry name" value="REC"/>
    <property type="match status" value="1"/>
</dbReference>
<dbReference type="InterPro" id="IPR011006">
    <property type="entry name" value="CheY-like_superfamily"/>
</dbReference>
<dbReference type="InterPro" id="IPR000014">
    <property type="entry name" value="PAS"/>
</dbReference>
<dbReference type="CDD" id="cd17534">
    <property type="entry name" value="REC_DC-like"/>
    <property type="match status" value="1"/>
</dbReference>
<dbReference type="PROSITE" id="PS50110">
    <property type="entry name" value="RESPONSE_REGULATORY"/>
    <property type="match status" value="1"/>
</dbReference>
<dbReference type="SMART" id="SM00091">
    <property type="entry name" value="PAS"/>
    <property type="match status" value="2"/>
</dbReference>
<evidence type="ECO:0000256" key="2">
    <source>
        <dbReference type="PROSITE-ProRule" id="PRU00169"/>
    </source>
</evidence>
<dbReference type="RefSeq" id="WP_014260577.1">
    <property type="nucleotide sequence ID" value="NC_016629.1"/>
</dbReference>
<reference evidence="5 6" key="1">
    <citation type="journal article" date="2011" name="J. Bacteriol.">
        <title>Genome sequence of the mercury-methylating and pleomorphic Desulfovibrio africanus Strain Walvis Bay.</title>
        <authorList>
            <person name="Brown S.D."/>
            <person name="Wall J.D."/>
            <person name="Kucken A.M."/>
            <person name="Gilmour C.C."/>
            <person name="Podar M."/>
            <person name="Brandt C.C."/>
            <person name="Teshima H."/>
            <person name="Detter J.C."/>
            <person name="Han C.S."/>
            <person name="Land M.L."/>
            <person name="Lucas S."/>
            <person name="Han J."/>
            <person name="Pennacchio L."/>
            <person name="Nolan M."/>
            <person name="Pitluck S."/>
            <person name="Woyke T."/>
            <person name="Goodwin L."/>
            <person name="Palumbo A.V."/>
            <person name="Elias D.A."/>
        </authorList>
    </citation>
    <scope>NUCLEOTIDE SEQUENCE [LARGE SCALE GENOMIC DNA]</scope>
    <source>
        <strain evidence="5 6">Walvis Bay</strain>
    </source>
</reference>
<evidence type="ECO:0000259" key="4">
    <source>
        <dbReference type="PROSITE" id="PS50112"/>
    </source>
</evidence>
<dbReference type="PANTHER" id="PTHR44591">
    <property type="entry name" value="STRESS RESPONSE REGULATOR PROTEIN 1"/>
    <property type="match status" value="1"/>
</dbReference>
<accession>F3YZS7</accession>
<feature type="domain" description="PAS" evidence="4">
    <location>
        <begin position="258"/>
        <end position="300"/>
    </location>
</feature>
<dbReference type="GO" id="GO:0006355">
    <property type="term" value="P:regulation of DNA-templated transcription"/>
    <property type="evidence" value="ECO:0007669"/>
    <property type="project" value="InterPro"/>
</dbReference>
<dbReference type="Pfam" id="PF13188">
    <property type="entry name" value="PAS_8"/>
    <property type="match status" value="1"/>
</dbReference>
<dbReference type="InterPro" id="IPR013767">
    <property type="entry name" value="PAS_fold"/>
</dbReference>
<dbReference type="EMBL" id="CP003221">
    <property type="protein sequence ID" value="EGJ50882.1"/>
    <property type="molecule type" value="Genomic_DNA"/>
</dbReference>
<dbReference type="PROSITE" id="PS50112">
    <property type="entry name" value="PAS"/>
    <property type="match status" value="2"/>
</dbReference>
<gene>
    <name evidence="5" type="ORF">Desaf_2561</name>
</gene>
<dbReference type="Gene3D" id="3.40.50.2300">
    <property type="match status" value="1"/>
</dbReference>
<name>F3YZS7_DESAF</name>
<dbReference type="STRING" id="690850.Desaf_2561"/>
<feature type="modified residue" description="4-aspartylphosphate" evidence="2">
    <location>
        <position position="55"/>
    </location>
</feature>
<dbReference type="SUPFAM" id="SSF55785">
    <property type="entry name" value="PYP-like sensor domain (PAS domain)"/>
    <property type="match status" value="2"/>
</dbReference>
<dbReference type="PANTHER" id="PTHR44591:SF23">
    <property type="entry name" value="CHEY SUBFAMILY"/>
    <property type="match status" value="1"/>
</dbReference>
<dbReference type="KEGG" id="daf:Desaf_2561"/>